<sequence>MKSSLFFGLLLSACCCCAQNPPSPDIVLGYPLGAHFTPHDKIAGYFQAVARAVPDEVKLEQYGTTYEGRPLLLAYIASPENLRRLEDIRQNNLRLAGVLHDNVAPDEHGPVIVWLSYNVHGNEPASSEAAMKTLYQLVSPASARAKEWLQHVVIIIDPCINPDGRDRYVHWYNDVVGVEANPDPQSREHQEPWPRGRTNHYNFDLNRDWAWQTQVETQQRLKKYNAWLPQVHVDYHEQGYNNPYYFAPAAEPYHDVITPWQREFQTMIGKNNAHYFDRNGWLYFTKEEFDLFYPSYGDTYPIYNGAIGMTFEQGGIGAGLAVLTADGDTLTLAQRLEHHFTTGISTIEIASANAERLIKEYHKYFIDAVNHPGGEYKAYYLRNDSFGDRLERLKAFLERNGIRYVRAGGGMFTGVDYESGRPATFKAAAGDIVVNANQPKSNLVRVLFEPKSRISDSITYDITAWSVPYVYGVQAYGLNGYVNGAGASTMTFDHDRLVPDQAHADTSYAYAIRWTGMGSVRFLTQLLQKGIKVRYAERAFQSGGISFDKGTLLVTATGNRAAGDQLWPVLMEAAHHAGVMPVAIASGFVEKGADFGSGLVHLIHRPRVALLTGDEVSSLNAGEVWHLFEQEIGYPVTLINAASAGRIAWKDFDVVILPNGNYQSLQEKNVAEALRSWVREGGRLIAMQNAVEQLAKMEWGIRLKGEDGDKKDEDKDKKGDDYADLHQYGNRQREEVASSVPGSIYKVELDNSHPLAFGYPDHYYTLKEDDKEYEFLKGGGWNVGVIRKDGYVSGFTGNKAKERLKDVLVFGAEQMGRGSVVYMADDPLFRSFWENGKLLFCNAVFLVGQ</sequence>
<evidence type="ECO:0000256" key="8">
    <source>
        <dbReference type="SAM" id="MobiDB-lite"/>
    </source>
</evidence>
<dbReference type="Gene3D" id="3.40.50.880">
    <property type="match status" value="1"/>
</dbReference>
<evidence type="ECO:0000313" key="12">
    <source>
        <dbReference type="Proteomes" id="UP000607559"/>
    </source>
</evidence>
<dbReference type="GO" id="GO:0004181">
    <property type="term" value="F:metallocarboxypeptidase activity"/>
    <property type="evidence" value="ECO:0007669"/>
    <property type="project" value="InterPro"/>
</dbReference>
<dbReference type="CDD" id="cd06238">
    <property type="entry name" value="M14-like"/>
    <property type="match status" value="1"/>
</dbReference>
<dbReference type="CDD" id="cd03143">
    <property type="entry name" value="A4_beta-galactosidase_middle_domain"/>
    <property type="match status" value="1"/>
</dbReference>
<feature type="compositionally biased region" description="Basic and acidic residues" evidence="8">
    <location>
        <begin position="705"/>
        <end position="724"/>
    </location>
</feature>
<keyword evidence="3" id="KW-0645">Protease</keyword>
<evidence type="ECO:0000256" key="7">
    <source>
        <dbReference type="PROSITE-ProRule" id="PRU01379"/>
    </source>
</evidence>
<evidence type="ECO:0000259" key="10">
    <source>
        <dbReference type="PROSITE" id="PS52035"/>
    </source>
</evidence>
<dbReference type="EMBL" id="BMJC01000001">
    <property type="protein sequence ID" value="GGA89489.1"/>
    <property type="molecule type" value="Genomic_DNA"/>
</dbReference>
<protein>
    <submittedName>
        <fullName evidence="11">Peptidase M14</fullName>
    </submittedName>
</protein>
<dbReference type="PANTHER" id="PTHR11705:SF143">
    <property type="entry name" value="SLL0236 PROTEIN"/>
    <property type="match status" value="1"/>
</dbReference>
<dbReference type="GO" id="GO:0008270">
    <property type="term" value="F:zinc ion binding"/>
    <property type="evidence" value="ECO:0007669"/>
    <property type="project" value="InterPro"/>
</dbReference>
<keyword evidence="5" id="KW-0862">Zinc</keyword>
<dbReference type="PROSITE" id="PS52035">
    <property type="entry name" value="PEPTIDASE_M14"/>
    <property type="match status" value="1"/>
</dbReference>
<dbReference type="SUPFAM" id="SSF53187">
    <property type="entry name" value="Zn-dependent exopeptidases"/>
    <property type="match status" value="1"/>
</dbReference>
<dbReference type="InterPro" id="IPR000834">
    <property type="entry name" value="Peptidase_M14"/>
</dbReference>
<comment type="cofactor">
    <cofactor evidence="1">
        <name>Zn(2+)</name>
        <dbReference type="ChEBI" id="CHEBI:29105"/>
    </cofactor>
</comment>
<reference evidence="11" key="2">
    <citation type="submission" date="2020-09" db="EMBL/GenBank/DDBJ databases">
        <authorList>
            <person name="Sun Q."/>
            <person name="Zhou Y."/>
        </authorList>
    </citation>
    <scope>NUCLEOTIDE SEQUENCE</scope>
    <source>
        <strain evidence="11">CGMCC 1.15448</strain>
    </source>
</reference>
<dbReference type="RefSeq" id="WP_188929317.1">
    <property type="nucleotide sequence ID" value="NZ_BMJC01000001.1"/>
</dbReference>
<comment type="caution">
    <text evidence="11">The sequence shown here is derived from an EMBL/GenBank/DDBJ whole genome shotgun (WGS) entry which is preliminary data.</text>
</comment>
<evidence type="ECO:0000256" key="9">
    <source>
        <dbReference type="SAM" id="SignalP"/>
    </source>
</evidence>
<dbReference type="SMART" id="SM00631">
    <property type="entry name" value="Zn_pept"/>
    <property type="match status" value="1"/>
</dbReference>
<dbReference type="PANTHER" id="PTHR11705">
    <property type="entry name" value="PROTEASE FAMILY M14 CARBOXYPEPTIDASE A,B"/>
    <property type="match status" value="1"/>
</dbReference>
<evidence type="ECO:0000313" key="11">
    <source>
        <dbReference type="EMBL" id="GGA89489.1"/>
    </source>
</evidence>
<feature type="region of interest" description="Disordered" evidence="8">
    <location>
        <begin position="705"/>
        <end position="728"/>
    </location>
</feature>
<dbReference type="InterPro" id="IPR029062">
    <property type="entry name" value="Class_I_gatase-like"/>
</dbReference>
<evidence type="ECO:0000256" key="1">
    <source>
        <dbReference type="ARBA" id="ARBA00001947"/>
    </source>
</evidence>
<evidence type="ECO:0000256" key="6">
    <source>
        <dbReference type="ARBA" id="ARBA00023049"/>
    </source>
</evidence>
<evidence type="ECO:0000256" key="4">
    <source>
        <dbReference type="ARBA" id="ARBA00022801"/>
    </source>
</evidence>
<organism evidence="11 12">
    <name type="scientific">Puia dinghuensis</name>
    <dbReference type="NCBI Taxonomy" id="1792502"/>
    <lineage>
        <taxon>Bacteria</taxon>
        <taxon>Pseudomonadati</taxon>
        <taxon>Bacteroidota</taxon>
        <taxon>Chitinophagia</taxon>
        <taxon>Chitinophagales</taxon>
        <taxon>Chitinophagaceae</taxon>
        <taxon>Puia</taxon>
    </lineage>
</organism>
<feature type="domain" description="Peptidase M14" evidence="10">
    <location>
        <begin position="34"/>
        <end position="369"/>
    </location>
</feature>
<dbReference type="GO" id="GO:0006508">
    <property type="term" value="P:proteolysis"/>
    <property type="evidence" value="ECO:0007669"/>
    <property type="project" value="UniProtKB-KW"/>
</dbReference>
<evidence type="ECO:0000256" key="5">
    <source>
        <dbReference type="ARBA" id="ARBA00022833"/>
    </source>
</evidence>
<keyword evidence="6" id="KW-0482">Metalloprotease</keyword>
<feature type="chain" id="PRO_5035318869" evidence="9">
    <location>
        <begin position="19"/>
        <end position="849"/>
    </location>
</feature>
<keyword evidence="9" id="KW-0732">Signal</keyword>
<name>A0A8J2XRK2_9BACT</name>
<evidence type="ECO:0000256" key="3">
    <source>
        <dbReference type="ARBA" id="ARBA00022670"/>
    </source>
</evidence>
<dbReference type="Pfam" id="PF00246">
    <property type="entry name" value="Peptidase_M14"/>
    <property type="match status" value="1"/>
</dbReference>
<feature type="signal peptide" evidence="9">
    <location>
        <begin position="1"/>
        <end position="18"/>
    </location>
</feature>
<dbReference type="Proteomes" id="UP000607559">
    <property type="component" value="Unassembled WGS sequence"/>
</dbReference>
<keyword evidence="4" id="KW-0378">Hydrolase</keyword>
<dbReference type="SUPFAM" id="SSF52317">
    <property type="entry name" value="Class I glutamine amidotransferase-like"/>
    <property type="match status" value="1"/>
</dbReference>
<dbReference type="AlphaFoldDB" id="A0A8J2XRK2"/>
<dbReference type="GO" id="GO:0005615">
    <property type="term" value="C:extracellular space"/>
    <property type="evidence" value="ECO:0007669"/>
    <property type="project" value="TreeGrafter"/>
</dbReference>
<comment type="similarity">
    <text evidence="2 7">Belongs to the peptidase M14 family.</text>
</comment>
<gene>
    <name evidence="11" type="ORF">GCM10011511_10900</name>
</gene>
<comment type="caution">
    <text evidence="7">Lacks conserved residue(s) required for the propagation of feature annotation.</text>
</comment>
<evidence type="ECO:0000256" key="2">
    <source>
        <dbReference type="ARBA" id="ARBA00005988"/>
    </source>
</evidence>
<accession>A0A8J2XRK2</accession>
<dbReference type="Gene3D" id="3.40.630.10">
    <property type="entry name" value="Zn peptidases"/>
    <property type="match status" value="1"/>
</dbReference>
<proteinExistence type="inferred from homology"/>
<keyword evidence="12" id="KW-1185">Reference proteome</keyword>
<reference evidence="11" key="1">
    <citation type="journal article" date="2014" name="Int. J. Syst. Evol. Microbiol.">
        <title>Complete genome sequence of Corynebacterium casei LMG S-19264T (=DSM 44701T), isolated from a smear-ripened cheese.</title>
        <authorList>
            <consortium name="US DOE Joint Genome Institute (JGI-PGF)"/>
            <person name="Walter F."/>
            <person name="Albersmeier A."/>
            <person name="Kalinowski J."/>
            <person name="Ruckert C."/>
        </authorList>
    </citation>
    <scope>NUCLEOTIDE SEQUENCE</scope>
    <source>
        <strain evidence="11">CGMCC 1.15448</strain>
    </source>
</reference>